<proteinExistence type="predicted"/>
<organism evidence="2 3">
    <name type="scientific">Mesocestoides corti</name>
    <name type="common">Flatworm</name>
    <dbReference type="NCBI Taxonomy" id="53468"/>
    <lineage>
        <taxon>Eukaryota</taxon>
        <taxon>Metazoa</taxon>
        <taxon>Spiralia</taxon>
        <taxon>Lophotrochozoa</taxon>
        <taxon>Platyhelminthes</taxon>
        <taxon>Cestoda</taxon>
        <taxon>Eucestoda</taxon>
        <taxon>Cyclophyllidea</taxon>
        <taxon>Mesocestoididae</taxon>
        <taxon>Mesocestoides</taxon>
    </lineage>
</organism>
<evidence type="ECO:0000313" key="2">
    <source>
        <dbReference type="EMBL" id="VDD81425.1"/>
    </source>
</evidence>
<gene>
    <name evidence="2" type="ORF">MCOS_LOCUS7428</name>
</gene>
<dbReference type="OrthoDB" id="17400at2759"/>
<dbReference type="EMBL" id="UXSR01005364">
    <property type="protein sequence ID" value="VDD81425.1"/>
    <property type="molecule type" value="Genomic_DNA"/>
</dbReference>
<evidence type="ECO:0000259" key="1">
    <source>
        <dbReference type="Pfam" id="PF01712"/>
    </source>
</evidence>
<dbReference type="InterPro" id="IPR050566">
    <property type="entry name" value="Deoxyribonucleoside_kinase"/>
</dbReference>
<feature type="domain" description="Deoxynucleoside kinase" evidence="1">
    <location>
        <begin position="69"/>
        <end position="309"/>
    </location>
</feature>
<protein>
    <recommendedName>
        <fullName evidence="1">Deoxynucleoside kinase domain-containing protein</fullName>
    </recommendedName>
</protein>
<dbReference type="AlphaFoldDB" id="A0A0R3UIY3"/>
<evidence type="ECO:0000313" key="3">
    <source>
        <dbReference type="Proteomes" id="UP000267029"/>
    </source>
</evidence>
<keyword evidence="3" id="KW-1185">Reference proteome</keyword>
<dbReference type="SUPFAM" id="SSF52540">
    <property type="entry name" value="P-loop containing nucleoside triphosphate hydrolases"/>
    <property type="match status" value="1"/>
</dbReference>
<reference evidence="2 3" key="1">
    <citation type="submission" date="2018-10" db="EMBL/GenBank/DDBJ databases">
        <authorList>
            <consortium name="Pathogen Informatics"/>
        </authorList>
    </citation>
    <scope>NUCLEOTIDE SEQUENCE [LARGE SCALE GENOMIC DNA]</scope>
</reference>
<dbReference type="PANTHER" id="PTHR10513:SF15">
    <property type="entry name" value="NADH DEHYDROGENASE [UBIQUINONE] 1 ALPHA SUBCOMPLEX SUBUNIT 10, MITOCHONDRIAL"/>
    <property type="match status" value="1"/>
</dbReference>
<dbReference type="InterPro" id="IPR027417">
    <property type="entry name" value="P-loop_NTPase"/>
</dbReference>
<dbReference type="InterPro" id="IPR031314">
    <property type="entry name" value="DNK_dom"/>
</dbReference>
<dbReference type="STRING" id="53468.A0A0R3UIY3"/>
<sequence>MALPGVRINKALLSRFFPITCSRHGLQIASRADLEPKKPPPFDFLSTGYPPWLMFDNTKHRFTENTKFICVEGNIASGKGHVAKKISEYFGMDHQPDPTDDDIYTLRNYDPPIDVRMHNTMLPREAQYYTTEMFWTEENLKEQGKPMYLQYQYYMNRYWNYLIGLCTLFNTGKGCVTERSHFSDIAFAEALLNCGYISEYGKLVFFLKQFNIAYDWFSYVHANTALNLWKPHLIVYVKATKEQIRESLKKKNAPWQKDAKNLSDDFIAAYNKALESYLEKMSRYSEIFVVDRASTDIFDENEIVILMEKLTNLDYEGERLIRDDYKFLEWRNGLFNERAASYNREKFSSAILKFSTPFKKFPIPLDMKEGMYSFDAKELQHHIYKRPILILRRQQGGQIRVGRHARFDRYPARVNNQDQMRSHYSVNTSLALVVQDLNHLCEHRAAISPRVPAASTVPVNVTGATGLILLVRYSTSLRSLKSVLFTLPIQDPRLKYAAGYDPSKDSLFRILFDPWVEKRNYRKDWPKYFLTFY</sequence>
<dbReference type="Proteomes" id="UP000267029">
    <property type="component" value="Unassembled WGS sequence"/>
</dbReference>
<dbReference type="Gene3D" id="3.40.50.300">
    <property type="entry name" value="P-loop containing nucleotide triphosphate hydrolases"/>
    <property type="match status" value="1"/>
</dbReference>
<dbReference type="GO" id="GO:0005739">
    <property type="term" value="C:mitochondrion"/>
    <property type="evidence" value="ECO:0007669"/>
    <property type="project" value="GOC"/>
</dbReference>
<dbReference type="PANTHER" id="PTHR10513">
    <property type="entry name" value="DEOXYNUCLEOSIDE KINASE"/>
    <property type="match status" value="1"/>
</dbReference>
<dbReference type="Pfam" id="PF01712">
    <property type="entry name" value="dNK"/>
    <property type="match status" value="1"/>
</dbReference>
<dbReference type="GO" id="GO:0006120">
    <property type="term" value="P:mitochondrial electron transport, NADH to ubiquinone"/>
    <property type="evidence" value="ECO:0007669"/>
    <property type="project" value="TreeGrafter"/>
</dbReference>
<name>A0A0R3UIY3_MESCO</name>
<accession>A0A0R3UIY3</accession>